<evidence type="ECO:0000256" key="1">
    <source>
        <dbReference type="SAM" id="MobiDB-lite"/>
    </source>
</evidence>
<dbReference type="EMBL" id="VSSQ01064788">
    <property type="protein sequence ID" value="MPN17615.1"/>
    <property type="molecule type" value="Genomic_DNA"/>
</dbReference>
<evidence type="ECO:0000313" key="2">
    <source>
        <dbReference type="EMBL" id="MPN17615.1"/>
    </source>
</evidence>
<sequence>MHDDDRAGGVLGGGHRDGAEQRGGDPAPAAVAHHEHRRVVPGPHHHAGARPDRVLAGHLEAGVVLVDAVDRLGAADRLRVVLPGGHHPQRQAQPFGGAGGPGHRPAGHRGGVVAHDDGTDCGGALGHGAQSRWRTVAGRDVRGVVPRHPGRGTSGSPPGCRPSCRSGSLPGVPRRDVRTCRGAPDGTGGTDWCHE</sequence>
<name>A0A645FT24_9ZZZZ</name>
<accession>A0A645FT24</accession>
<feature type="region of interest" description="Disordered" evidence="1">
    <location>
        <begin position="143"/>
        <end position="195"/>
    </location>
</feature>
<reference evidence="2" key="1">
    <citation type="submission" date="2019-08" db="EMBL/GenBank/DDBJ databases">
        <authorList>
            <person name="Kucharzyk K."/>
            <person name="Murdoch R.W."/>
            <person name="Higgins S."/>
            <person name="Loffler F."/>
        </authorList>
    </citation>
    <scope>NUCLEOTIDE SEQUENCE</scope>
</reference>
<protein>
    <submittedName>
        <fullName evidence="2">Uncharacterized protein</fullName>
    </submittedName>
</protein>
<proteinExistence type="predicted"/>
<dbReference type="AlphaFoldDB" id="A0A645FT24"/>
<comment type="caution">
    <text evidence="2">The sequence shown here is derived from an EMBL/GenBank/DDBJ whole genome shotgun (WGS) entry which is preliminary data.</text>
</comment>
<organism evidence="2">
    <name type="scientific">bioreactor metagenome</name>
    <dbReference type="NCBI Taxonomy" id="1076179"/>
    <lineage>
        <taxon>unclassified sequences</taxon>
        <taxon>metagenomes</taxon>
        <taxon>ecological metagenomes</taxon>
    </lineage>
</organism>
<gene>
    <name evidence="2" type="ORF">SDC9_164970</name>
</gene>
<feature type="region of interest" description="Disordered" evidence="1">
    <location>
        <begin position="84"/>
        <end position="104"/>
    </location>
</feature>
<feature type="compositionally biased region" description="Basic and acidic residues" evidence="1">
    <location>
        <begin position="14"/>
        <end position="23"/>
    </location>
</feature>
<feature type="region of interest" description="Disordered" evidence="1">
    <location>
        <begin position="1"/>
        <end position="32"/>
    </location>
</feature>